<reference evidence="11 12" key="1">
    <citation type="submission" date="2017-07" db="EMBL/GenBank/DDBJ databases">
        <title>The complete genome sequence of Bacillus mesonae strain H20-5, an efficient strain improving plant abiotic stress resistance.</title>
        <authorList>
            <person name="Kim S.Y."/>
            <person name="Song H."/>
            <person name="Sang M.K."/>
            <person name="Weon H.-Y."/>
            <person name="Song J."/>
        </authorList>
    </citation>
    <scope>NUCLEOTIDE SEQUENCE [LARGE SCALE GENOMIC DNA]</scope>
    <source>
        <strain evidence="11 12">H20-5</strain>
    </source>
</reference>
<dbReference type="FunFam" id="1.10.1370.30:FF:000003">
    <property type="entry name" value="Thermostable carboxypeptidase 1"/>
    <property type="match status" value="1"/>
</dbReference>
<dbReference type="EC" id="3.4.17.19" evidence="8"/>
<organism evidence="11 12">
    <name type="scientific">Neobacillus mesonae</name>
    <dbReference type="NCBI Taxonomy" id="1193713"/>
    <lineage>
        <taxon>Bacteria</taxon>
        <taxon>Bacillati</taxon>
        <taxon>Bacillota</taxon>
        <taxon>Bacilli</taxon>
        <taxon>Bacillales</taxon>
        <taxon>Bacillaceae</taxon>
        <taxon>Neobacillus</taxon>
    </lineage>
</organism>
<keyword evidence="2 8" id="KW-0645">Protease</keyword>
<dbReference type="PANTHER" id="PTHR34217">
    <property type="entry name" value="METAL-DEPENDENT CARBOXYPEPTIDASE"/>
    <property type="match status" value="1"/>
</dbReference>
<dbReference type="Proteomes" id="UP000282892">
    <property type="component" value="Chromosome"/>
</dbReference>
<comment type="catalytic activity">
    <reaction evidence="6 8">
        <text>Release of a C-terminal amino acid with broad specificity, except for -Pro.</text>
        <dbReference type="EC" id="3.4.17.19"/>
    </reaction>
</comment>
<evidence type="ECO:0000256" key="3">
    <source>
        <dbReference type="ARBA" id="ARBA00022723"/>
    </source>
</evidence>
<keyword evidence="1 8" id="KW-0121">Carboxypeptidase</keyword>
<feature type="binding site" evidence="9">
    <location>
        <position position="274"/>
    </location>
    <ligand>
        <name>Zn(2+)</name>
        <dbReference type="ChEBI" id="CHEBI:29105"/>
        <note>catalytic</note>
    </ligand>
</feature>
<dbReference type="PROSITE" id="PS52034">
    <property type="entry name" value="PEPTIDASE_M32"/>
    <property type="match status" value="1"/>
</dbReference>
<feature type="binding site" evidence="9">
    <location>
        <position position="278"/>
    </location>
    <ligand>
        <name>Zn(2+)</name>
        <dbReference type="ChEBI" id="CHEBI:29105"/>
        <note>catalytic</note>
    </ligand>
</feature>
<evidence type="ECO:0000256" key="10">
    <source>
        <dbReference type="PIRSR" id="PIRSR006615-2"/>
    </source>
</evidence>
<evidence type="ECO:0000256" key="2">
    <source>
        <dbReference type="ARBA" id="ARBA00022670"/>
    </source>
</evidence>
<dbReference type="PANTHER" id="PTHR34217:SF1">
    <property type="entry name" value="CARBOXYPEPTIDASE 1"/>
    <property type="match status" value="1"/>
</dbReference>
<dbReference type="KEGG" id="nmk:CHR53_11115"/>
<comment type="cofactor">
    <cofactor evidence="9">
        <name>Zn(2+)</name>
        <dbReference type="ChEBI" id="CHEBI:29105"/>
    </cofactor>
    <text evidence="9">Binds 1 zinc ion per subunit.</text>
</comment>
<dbReference type="PRINTS" id="PR00998">
    <property type="entry name" value="CRBOXYPTASET"/>
</dbReference>
<dbReference type="CDD" id="cd06460">
    <property type="entry name" value="M32_Taq"/>
    <property type="match status" value="1"/>
</dbReference>
<dbReference type="InterPro" id="IPR001333">
    <property type="entry name" value="Peptidase_M32_Taq"/>
</dbReference>
<evidence type="ECO:0000256" key="9">
    <source>
        <dbReference type="PIRSR" id="PIRSR006615-1"/>
    </source>
</evidence>
<dbReference type="EMBL" id="CP022572">
    <property type="protein sequence ID" value="AZU61785.1"/>
    <property type="molecule type" value="Genomic_DNA"/>
</dbReference>
<keyword evidence="5 8" id="KW-0482">Metalloprotease</keyword>
<feature type="active site" description="Proton donor/acceptor" evidence="10">
    <location>
        <position position="275"/>
    </location>
</feature>
<dbReference type="PIRSF" id="PIRSF006615">
    <property type="entry name" value="Zn_crbxpep_Taq"/>
    <property type="match status" value="1"/>
</dbReference>
<dbReference type="OrthoDB" id="9772308at2"/>
<keyword evidence="12" id="KW-1185">Reference proteome</keyword>
<feature type="binding site" evidence="9">
    <location>
        <position position="304"/>
    </location>
    <ligand>
        <name>Zn(2+)</name>
        <dbReference type="ChEBI" id="CHEBI:29105"/>
        <note>catalytic</note>
    </ligand>
</feature>
<dbReference type="GO" id="GO:0006508">
    <property type="term" value="P:proteolysis"/>
    <property type="evidence" value="ECO:0007669"/>
    <property type="project" value="UniProtKB-UniRule"/>
</dbReference>
<dbReference type="RefSeq" id="WP_127486560.1">
    <property type="nucleotide sequence ID" value="NZ_CP022572.1"/>
</dbReference>
<dbReference type="Pfam" id="PF02074">
    <property type="entry name" value="Peptidase_M32"/>
    <property type="match status" value="1"/>
</dbReference>
<evidence type="ECO:0000313" key="12">
    <source>
        <dbReference type="Proteomes" id="UP000282892"/>
    </source>
</evidence>
<comment type="similarity">
    <text evidence="7 8">Belongs to the peptidase M32 family.</text>
</comment>
<evidence type="ECO:0000256" key="1">
    <source>
        <dbReference type="ARBA" id="ARBA00022645"/>
    </source>
</evidence>
<dbReference type="AlphaFoldDB" id="A0A3T0HXD1"/>
<comment type="function">
    <text evidence="8">Broad specificity carboxypetidase that releases amino acids sequentially from the C-terminus, including neutral, aromatic, polar and basic residues.</text>
</comment>
<evidence type="ECO:0000256" key="7">
    <source>
        <dbReference type="ARBA" id="ARBA00061580"/>
    </source>
</evidence>
<dbReference type="STRING" id="1193713.GCA_001636315_04648"/>
<dbReference type="GO" id="GO:0004181">
    <property type="term" value="F:metallocarboxypeptidase activity"/>
    <property type="evidence" value="ECO:0007669"/>
    <property type="project" value="UniProtKB-UniRule"/>
</dbReference>
<name>A0A3T0HXD1_9BACI</name>
<keyword evidence="4 8" id="KW-0378">Hydrolase</keyword>
<proteinExistence type="inferred from homology"/>
<gene>
    <name evidence="11" type="ORF">CHR53_11115</name>
</gene>
<dbReference type="SUPFAM" id="SSF55486">
    <property type="entry name" value="Metalloproteases ('zincins'), catalytic domain"/>
    <property type="match status" value="1"/>
</dbReference>
<dbReference type="GO" id="GO:0008270">
    <property type="term" value="F:zinc ion binding"/>
    <property type="evidence" value="ECO:0007669"/>
    <property type="project" value="UniProtKB-ARBA"/>
</dbReference>
<keyword evidence="9" id="KW-0862">Zinc</keyword>
<evidence type="ECO:0000256" key="8">
    <source>
        <dbReference type="PIRNR" id="PIRNR006615"/>
    </source>
</evidence>
<evidence type="ECO:0000256" key="4">
    <source>
        <dbReference type="ARBA" id="ARBA00022801"/>
    </source>
</evidence>
<keyword evidence="3 8" id="KW-0479">Metal-binding</keyword>
<accession>A0A3T0HXD1</accession>
<dbReference type="Gene3D" id="1.10.1370.30">
    <property type="match status" value="1"/>
</dbReference>
<evidence type="ECO:0000256" key="6">
    <source>
        <dbReference type="ARBA" id="ARBA00052755"/>
    </source>
</evidence>
<sequence>MEYTEKKPPLQEALEKFRVLDEKITHYSSLIGLADWDQKVMAPKKGRNVFAKAAGSLKTEVFKLSVSEEMGSLLETLSEQENESVLDVVTKAKVREYKTFYQKSKSIPADLFQEYAIITGQANDVWEEARDGNDFAKFLPYLEKIVEYKRKFAEIYGYENHPYDALLDEFEPGLTVEILDPLFAKLRESSINLLNRIQQQGKPTRHEIFEQSFPIDKQKEFNRLILPLIGFDLEAGRLDETVHPFAQSVNIGDVRLTTRYLENNVRSALFGTIHEAGHGIYEQQINPEFEESVLQSGTSFGIHESQSRFLENMVGRSKEFWTYFYPRLQEHFPAQLANVSLDEFYRAVNSVSPSFIRVEADELTYNLHIMLRYEIEKGLIAGEIEARDLPEIWNRKMQDYLGITPSTDTVGVLQDVHWSFGGIGYFPSYSLGNLYAAQILRTIEKDLPEFKSHIENGRFDVIHGWLKEKIHQYGKLYTPNELIVRVTGEELNADYLVEYLEKKYSEVYGLEEK</sequence>
<evidence type="ECO:0000256" key="5">
    <source>
        <dbReference type="ARBA" id="ARBA00023049"/>
    </source>
</evidence>
<evidence type="ECO:0000313" key="11">
    <source>
        <dbReference type="EMBL" id="AZU61785.1"/>
    </source>
</evidence>
<protein>
    <recommendedName>
        <fullName evidence="8">Metal-dependent carboxypeptidase</fullName>
        <ecNumber evidence="8">3.4.17.19</ecNumber>
    </recommendedName>
</protein>